<dbReference type="Gene3D" id="3.30.70.270">
    <property type="match status" value="1"/>
</dbReference>
<dbReference type="InterPro" id="IPR043128">
    <property type="entry name" value="Rev_trsase/Diguanyl_cyclase"/>
</dbReference>
<dbReference type="Gene3D" id="3.10.10.10">
    <property type="entry name" value="HIV Type 1 Reverse Transcriptase, subunit A, domain 1"/>
    <property type="match status" value="1"/>
</dbReference>
<dbReference type="PANTHER" id="PTHR24559:SF444">
    <property type="entry name" value="REVERSE TRANSCRIPTASE DOMAIN-CONTAINING PROTEIN"/>
    <property type="match status" value="1"/>
</dbReference>
<protein>
    <submittedName>
        <fullName evidence="4">Reverse transcriptase domain-containing protein</fullName>
    </submittedName>
</protein>
<dbReference type="GO" id="GO:0003964">
    <property type="term" value="F:RNA-directed DNA polymerase activity"/>
    <property type="evidence" value="ECO:0007669"/>
    <property type="project" value="UniProtKB-KW"/>
</dbReference>
<organism evidence="4">
    <name type="scientific">Tanacetum cinerariifolium</name>
    <name type="common">Dalmatian daisy</name>
    <name type="synonym">Chrysanthemum cinerariifolium</name>
    <dbReference type="NCBI Taxonomy" id="118510"/>
    <lineage>
        <taxon>Eukaryota</taxon>
        <taxon>Viridiplantae</taxon>
        <taxon>Streptophyta</taxon>
        <taxon>Embryophyta</taxon>
        <taxon>Tracheophyta</taxon>
        <taxon>Spermatophyta</taxon>
        <taxon>Magnoliopsida</taxon>
        <taxon>eudicotyledons</taxon>
        <taxon>Gunneridae</taxon>
        <taxon>Pentapetalae</taxon>
        <taxon>asterids</taxon>
        <taxon>campanulids</taxon>
        <taxon>Asterales</taxon>
        <taxon>Asteraceae</taxon>
        <taxon>Asteroideae</taxon>
        <taxon>Anthemideae</taxon>
        <taxon>Anthemidinae</taxon>
        <taxon>Tanacetum</taxon>
    </lineage>
</organism>
<dbReference type="SUPFAM" id="SSF56672">
    <property type="entry name" value="DNA/RNA polymerases"/>
    <property type="match status" value="1"/>
</dbReference>
<feature type="domain" description="Reverse transcriptase" evidence="2">
    <location>
        <begin position="421"/>
        <end position="579"/>
    </location>
</feature>
<evidence type="ECO:0000259" key="3">
    <source>
        <dbReference type="Pfam" id="PF17919"/>
    </source>
</evidence>
<dbReference type="InterPro" id="IPR041577">
    <property type="entry name" value="RT_RNaseH_2"/>
</dbReference>
<keyword evidence="4" id="KW-0548">Nucleotidyltransferase</keyword>
<dbReference type="CDD" id="cd01647">
    <property type="entry name" value="RT_LTR"/>
    <property type="match status" value="1"/>
</dbReference>
<dbReference type="InterPro" id="IPR000477">
    <property type="entry name" value="RT_dom"/>
</dbReference>
<reference evidence="4" key="1">
    <citation type="journal article" date="2019" name="Sci. Rep.">
        <title>Draft genome of Tanacetum cinerariifolium, the natural source of mosquito coil.</title>
        <authorList>
            <person name="Yamashiro T."/>
            <person name="Shiraishi A."/>
            <person name="Satake H."/>
            <person name="Nakayama K."/>
        </authorList>
    </citation>
    <scope>NUCLEOTIDE SEQUENCE</scope>
</reference>
<dbReference type="InterPro" id="IPR053134">
    <property type="entry name" value="RNA-dir_DNA_polymerase"/>
</dbReference>
<proteinExistence type="predicted"/>
<dbReference type="AlphaFoldDB" id="A0A699IZY8"/>
<evidence type="ECO:0000256" key="1">
    <source>
        <dbReference type="SAM" id="MobiDB-lite"/>
    </source>
</evidence>
<accession>A0A699IZY8</accession>
<dbReference type="EMBL" id="BKCJ010354638">
    <property type="protein sequence ID" value="GFA00629.1"/>
    <property type="molecule type" value="Genomic_DNA"/>
</dbReference>
<feature type="domain" description="Reverse transcriptase/retrotransposon-derived protein RNase H-like" evidence="3">
    <location>
        <begin position="585"/>
        <end position="677"/>
    </location>
</feature>
<gene>
    <name evidence="4" type="ORF">Tci_572601</name>
</gene>
<name>A0A699IZY8_TANCI</name>
<keyword evidence="4" id="KW-0808">Transferase</keyword>
<dbReference type="Pfam" id="PF00078">
    <property type="entry name" value="RVT_1"/>
    <property type="match status" value="1"/>
</dbReference>
<comment type="caution">
    <text evidence="4">The sequence shown here is derived from an EMBL/GenBank/DDBJ whole genome shotgun (WGS) entry which is preliminary data.</text>
</comment>
<feature type="compositionally biased region" description="Basic and acidic residues" evidence="1">
    <location>
        <begin position="75"/>
        <end position="97"/>
    </location>
</feature>
<dbReference type="Pfam" id="PF17919">
    <property type="entry name" value="RT_RNaseH_2"/>
    <property type="match status" value="1"/>
</dbReference>
<evidence type="ECO:0000313" key="4">
    <source>
        <dbReference type="EMBL" id="GFA00629.1"/>
    </source>
</evidence>
<dbReference type="InterPro" id="IPR043502">
    <property type="entry name" value="DNA/RNA_pol_sf"/>
</dbReference>
<sequence length="741" mass="84355">MERFKVETGCMKGAPECMRIFGFMHGVNNPKLTKRLNEHVLKTMEEMMITTTAFIRGKAATASKNKGHISWRTQDQSKRQTSEKRSNFRGHPREGRGSSRFNPLTRTPKEIIATVAGKFQPPPPMVTQSSNKFCDFHNDKGHSTDECMQLKKQIEELVQAGDANHSTRAWMNFMIVRTLSSYNCIIGRPGIKEIQAVPSTSHGMLKFPADVGIVTIRSTIFIPAECATMITSSEENLDILAWHPSDMTGVPRSVAEHRLNIWEGYSPVRKKKRGQAPERTKAIQAEVQKLVEAWIMRETEAPQRKYSMSTTSTGSGLKILVTIADANHSTRAWMNFMIVRTLSSYNCIIGRPGIKEIQAVPSTSHGMLKFPADGGIENLDILAWHPSDMTGVPRSVAEHRLNIWEGYSPVRKKKRGQAPERTKAIQAEVQKLVEAWIMREDCYPFSEIDWKVESLFGYPFKCFLDAYKGYHQIQLAESDEEKTAFHTVQGVCCYTKMPFSLKNVGTTYQRLVDKAFDNQIGQNKKVYVDDLVIKSHTEAEMLRNISETFRTLRKINIKLNPNKSEKSLSLFKTLKKCIKKSDFHWTSKAKQAFKQLKQHLSELPLLVAPKPKEELIVYLSASYGAISAILMNERGMVQTLVYFIRRALQGPELKYTPMEKLVISLLFAAKRLRRTITKMKRHAGRTQYHIPAKDVSERTGPSGFPCRNDRRKSARCISSRNSTRVVDTLHEWIVMCGRVRC</sequence>
<evidence type="ECO:0000259" key="2">
    <source>
        <dbReference type="Pfam" id="PF00078"/>
    </source>
</evidence>
<keyword evidence="4" id="KW-0695">RNA-directed DNA polymerase</keyword>
<feature type="region of interest" description="Disordered" evidence="1">
    <location>
        <begin position="64"/>
        <end position="105"/>
    </location>
</feature>
<dbReference type="PANTHER" id="PTHR24559">
    <property type="entry name" value="TRANSPOSON TY3-I GAG-POL POLYPROTEIN"/>
    <property type="match status" value="1"/>
</dbReference>